<accession>A0A0S7ERZ3</accession>
<name>A0A0S7ERZ3_9TELE</name>
<protein>
    <submittedName>
        <fullName evidence="1">PPUP8713</fullName>
    </submittedName>
</protein>
<gene>
    <name evidence="1" type="primary">PPUP8713</name>
</gene>
<evidence type="ECO:0000313" key="1">
    <source>
        <dbReference type="EMBL" id="JAO05582.1"/>
    </source>
</evidence>
<feature type="non-terminal residue" evidence="1">
    <location>
        <position position="104"/>
    </location>
</feature>
<sequence length="104" mass="12024">MFVGAFCLYARVTDKATVANLQQMLLKEWNAIPQQCVTALLTTMRRDKPLLRIGKRINCKCILFFTFQSRKAINNTKNELFHISGEEHTHTVKHTHSETHAHTE</sequence>
<dbReference type="EMBL" id="GBYX01476095">
    <property type="protein sequence ID" value="JAO05582.1"/>
    <property type="molecule type" value="Transcribed_RNA"/>
</dbReference>
<proteinExistence type="predicted"/>
<reference evidence="1" key="1">
    <citation type="submission" date="2014-12" db="EMBL/GenBank/DDBJ databases">
        <title>Parallel Evolution in Life History Adaptation Evident in the Tissue-Specific Poeciliopsis prolifica transcriptome.</title>
        <authorList>
            <person name="Jue N.K."/>
            <person name="Foley R.J."/>
            <person name="Obergfell C."/>
            <person name="Reznick D.N."/>
            <person name="O'Neill R.J."/>
            <person name="O'Neill M.J."/>
        </authorList>
    </citation>
    <scope>NUCLEOTIDE SEQUENCE</scope>
</reference>
<dbReference type="AlphaFoldDB" id="A0A0S7ERZ3"/>
<organism evidence="1">
    <name type="scientific">Poeciliopsis prolifica</name>
    <name type="common">blackstripe livebearer</name>
    <dbReference type="NCBI Taxonomy" id="188132"/>
    <lineage>
        <taxon>Eukaryota</taxon>
        <taxon>Metazoa</taxon>
        <taxon>Chordata</taxon>
        <taxon>Craniata</taxon>
        <taxon>Vertebrata</taxon>
        <taxon>Euteleostomi</taxon>
        <taxon>Actinopterygii</taxon>
        <taxon>Neopterygii</taxon>
        <taxon>Teleostei</taxon>
        <taxon>Neoteleostei</taxon>
        <taxon>Acanthomorphata</taxon>
        <taxon>Ovalentaria</taxon>
        <taxon>Atherinomorphae</taxon>
        <taxon>Cyprinodontiformes</taxon>
        <taxon>Poeciliidae</taxon>
        <taxon>Poeciliinae</taxon>
        <taxon>Poeciliopsis</taxon>
    </lineage>
</organism>